<protein>
    <submittedName>
        <fullName evidence="7">Citrate lyase subunit beta/citryl-CoA lyase</fullName>
        <ecNumber evidence="7">4.1.3.34</ecNumber>
    </submittedName>
</protein>
<dbReference type="InterPro" id="IPR011206">
    <property type="entry name" value="Citrate_lyase_beta/mcl1/mcl2"/>
</dbReference>
<evidence type="ECO:0000313" key="8">
    <source>
        <dbReference type="Proteomes" id="UP000539075"/>
    </source>
</evidence>
<feature type="domain" description="HpcH/HpaI aldolase/citrate lyase" evidence="6">
    <location>
        <begin position="4"/>
        <end position="222"/>
    </location>
</feature>
<feature type="binding site" evidence="5">
    <location>
        <position position="127"/>
    </location>
    <ligand>
        <name>Mg(2+)</name>
        <dbReference type="ChEBI" id="CHEBI:18420"/>
    </ligand>
</feature>
<dbReference type="PIRSF" id="PIRSF015582">
    <property type="entry name" value="Cit_lyase_B"/>
    <property type="match status" value="1"/>
</dbReference>
<comment type="cofactor">
    <cofactor evidence="1">
        <name>Mg(2+)</name>
        <dbReference type="ChEBI" id="CHEBI:18420"/>
    </cofactor>
</comment>
<proteinExistence type="predicted"/>
<keyword evidence="8" id="KW-1185">Reference proteome</keyword>
<dbReference type="InterPro" id="IPR015813">
    <property type="entry name" value="Pyrv/PenolPyrv_kinase-like_dom"/>
</dbReference>
<keyword evidence="2 5" id="KW-0479">Metal-binding</keyword>
<organism evidence="7 8">
    <name type="scientific">Desulfovibrio intestinalis</name>
    <dbReference type="NCBI Taxonomy" id="58621"/>
    <lineage>
        <taxon>Bacteria</taxon>
        <taxon>Pseudomonadati</taxon>
        <taxon>Thermodesulfobacteriota</taxon>
        <taxon>Desulfovibrionia</taxon>
        <taxon>Desulfovibrionales</taxon>
        <taxon>Desulfovibrionaceae</taxon>
        <taxon>Desulfovibrio</taxon>
    </lineage>
</organism>
<accession>A0A7W8FDV3</accession>
<dbReference type="PANTHER" id="PTHR32308:SF0">
    <property type="entry name" value="HPCH_HPAI ALDOLASE_CITRATE LYASE DOMAIN-CONTAINING PROTEIN"/>
    <property type="match status" value="1"/>
</dbReference>
<dbReference type="AlphaFoldDB" id="A0A7W8FDV3"/>
<dbReference type="EC" id="4.1.3.34" evidence="7"/>
<evidence type="ECO:0000256" key="2">
    <source>
        <dbReference type="ARBA" id="ARBA00022723"/>
    </source>
</evidence>
<name>A0A7W8FDV3_9BACT</name>
<keyword evidence="3 5" id="KW-0460">Magnesium</keyword>
<dbReference type="SUPFAM" id="SSF51621">
    <property type="entry name" value="Phosphoenolpyruvate/pyruvate domain"/>
    <property type="match status" value="1"/>
</dbReference>
<evidence type="ECO:0000259" key="6">
    <source>
        <dbReference type="Pfam" id="PF03328"/>
    </source>
</evidence>
<feature type="binding site" evidence="4">
    <location>
        <position position="127"/>
    </location>
    <ligand>
        <name>substrate</name>
    </ligand>
</feature>
<feature type="binding site" evidence="5">
    <location>
        <position position="154"/>
    </location>
    <ligand>
        <name>Mg(2+)</name>
        <dbReference type="ChEBI" id="CHEBI:18420"/>
    </ligand>
</feature>
<dbReference type="Proteomes" id="UP000539075">
    <property type="component" value="Unassembled WGS sequence"/>
</dbReference>
<evidence type="ECO:0000256" key="3">
    <source>
        <dbReference type="ARBA" id="ARBA00022842"/>
    </source>
</evidence>
<dbReference type="PANTHER" id="PTHR32308">
    <property type="entry name" value="LYASE BETA SUBUNIT, PUTATIVE (AFU_ORTHOLOGUE AFUA_4G13030)-RELATED"/>
    <property type="match status" value="1"/>
</dbReference>
<reference evidence="7 8" key="1">
    <citation type="submission" date="2020-08" db="EMBL/GenBank/DDBJ databases">
        <title>Genomic Encyclopedia of Type Strains, Phase IV (KMG-IV): sequencing the most valuable type-strain genomes for metagenomic binning, comparative biology and taxonomic classification.</title>
        <authorList>
            <person name="Goeker M."/>
        </authorList>
    </citation>
    <scope>NUCLEOTIDE SEQUENCE [LARGE SCALE GENOMIC DNA]</scope>
    <source>
        <strain evidence="7 8">DSM 11275</strain>
    </source>
</reference>
<sequence length="284" mass="30202">MRNRTFLFMPGNNPGMLASAQCLGADVVIFDLEDAVAQTEKDAARILVSHALTELRPQGVGVTVRINGLDTPYWQADMEAVVAAGTDFVMVPKIESADQMLQVTTGIESARQKCGSTATVKALAIIETPLGLENAHAIASASKILHGILLGAEDFTASMGAQRTADGAEIAYARSRLLTACKAAGVLAIDTPFPFVADLERLEKDAAFAVQLGFDGKAVISPHHVHRVNQAFMPAPEKVNWAQRVMAAARKASEEGKGAVSLDGMMIDLPIIKRAERILLLADA</sequence>
<evidence type="ECO:0000256" key="5">
    <source>
        <dbReference type="PIRSR" id="PIRSR015582-2"/>
    </source>
</evidence>
<evidence type="ECO:0000313" key="7">
    <source>
        <dbReference type="EMBL" id="MBB5142113.1"/>
    </source>
</evidence>
<keyword evidence="7" id="KW-0456">Lyase</keyword>
<dbReference type="EMBL" id="JACHGO010000001">
    <property type="protein sequence ID" value="MBB5142113.1"/>
    <property type="molecule type" value="Genomic_DNA"/>
</dbReference>
<feature type="binding site" evidence="4">
    <location>
        <position position="65"/>
    </location>
    <ligand>
        <name>substrate</name>
    </ligand>
</feature>
<evidence type="ECO:0000256" key="1">
    <source>
        <dbReference type="ARBA" id="ARBA00001946"/>
    </source>
</evidence>
<dbReference type="GO" id="GO:0000287">
    <property type="term" value="F:magnesium ion binding"/>
    <property type="evidence" value="ECO:0007669"/>
    <property type="project" value="TreeGrafter"/>
</dbReference>
<dbReference type="GO" id="GO:0006107">
    <property type="term" value="P:oxaloacetate metabolic process"/>
    <property type="evidence" value="ECO:0007669"/>
    <property type="project" value="TreeGrafter"/>
</dbReference>
<gene>
    <name evidence="7" type="ORF">HNQ38_000176</name>
</gene>
<dbReference type="Gene3D" id="3.20.20.60">
    <property type="entry name" value="Phosphoenolpyruvate-binding domains"/>
    <property type="match status" value="1"/>
</dbReference>
<dbReference type="RefSeq" id="WP_183717336.1">
    <property type="nucleotide sequence ID" value="NZ_JACHGO010000001.1"/>
</dbReference>
<dbReference type="InterPro" id="IPR005000">
    <property type="entry name" value="Aldolase/citrate-lyase_domain"/>
</dbReference>
<dbReference type="Pfam" id="PF03328">
    <property type="entry name" value="HpcH_HpaI"/>
    <property type="match status" value="1"/>
</dbReference>
<evidence type="ECO:0000256" key="4">
    <source>
        <dbReference type="PIRSR" id="PIRSR015582-1"/>
    </source>
</evidence>
<comment type="caution">
    <text evidence="7">The sequence shown here is derived from an EMBL/GenBank/DDBJ whole genome shotgun (WGS) entry which is preliminary data.</text>
</comment>
<dbReference type="GO" id="GO:0008816">
    <property type="term" value="F:citryl-CoA lyase activity"/>
    <property type="evidence" value="ECO:0007669"/>
    <property type="project" value="UniProtKB-EC"/>
</dbReference>
<dbReference type="InterPro" id="IPR040442">
    <property type="entry name" value="Pyrv_kinase-like_dom_sf"/>
</dbReference>